<reference evidence="2 3" key="1">
    <citation type="submission" date="2012-10" db="EMBL/GenBank/DDBJ databases">
        <authorList>
            <person name="Zafar N."/>
            <person name="Inman J."/>
            <person name="Hall N."/>
            <person name="Lorenzi H."/>
            <person name="Caler E."/>
        </authorList>
    </citation>
    <scope>NUCLEOTIDE SEQUENCE [LARGE SCALE GENOMIC DNA]</scope>
    <source>
        <strain evidence="2 3">IP1</strain>
    </source>
</reference>
<feature type="domain" description="Metallo-beta-lactamase" evidence="1">
    <location>
        <begin position="19"/>
        <end position="215"/>
    </location>
</feature>
<proteinExistence type="predicted"/>
<dbReference type="RefSeq" id="XP_004261854.1">
    <property type="nucleotide sequence ID" value="XM_004261806.1"/>
</dbReference>
<name>A0A0A1UF25_ENTIV</name>
<dbReference type="SUPFAM" id="SSF56281">
    <property type="entry name" value="Metallo-hydrolase/oxidoreductase"/>
    <property type="match status" value="1"/>
</dbReference>
<dbReference type="Pfam" id="PF23023">
    <property type="entry name" value="Anti-Pycsar_Apyc1"/>
    <property type="match status" value="1"/>
</dbReference>
<dbReference type="OrthoDB" id="527344at2759"/>
<dbReference type="AlphaFoldDB" id="A0A0A1UF25"/>
<dbReference type="GeneID" id="14894028"/>
<dbReference type="GO" id="GO:0005634">
    <property type="term" value="C:nucleus"/>
    <property type="evidence" value="ECO:0007669"/>
    <property type="project" value="TreeGrafter"/>
</dbReference>
<dbReference type="EMBL" id="KB206169">
    <property type="protein sequence ID" value="ELP95083.1"/>
    <property type="molecule type" value="Genomic_DNA"/>
</dbReference>
<evidence type="ECO:0000259" key="1">
    <source>
        <dbReference type="SMART" id="SM00849"/>
    </source>
</evidence>
<evidence type="ECO:0000313" key="3">
    <source>
        <dbReference type="Proteomes" id="UP000014680"/>
    </source>
</evidence>
<dbReference type="PANTHER" id="PTHR46018">
    <property type="entry name" value="ZINC PHOSPHODIESTERASE ELAC PROTEIN 1"/>
    <property type="match status" value="1"/>
</dbReference>
<dbReference type="VEuPathDB" id="AmoebaDB:EIN_253570"/>
<protein>
    <submittedName>
        <fullName evidence="2">Ribonuclease Z, putative</fullName>
    </submittedName>
</protein>
<dbReference type="Proteomes" id="UP000014680">
    <property type="component" value="Unassembled WGS sequence"/>
</dbReference>
<dbReference type="KEGG" id="eiv:EIN_253570"/>
<keyword evidence="3" id="KW-1185">Reference proteome</keyword>
<dbReference type="InterPro" id="IPR036866">
    <property type="entry name" value="RibonucZ/Hydroxyglut_hydro"/>
</dbReference>
<accession>A0A0A1UF25</accession>
<dbReference type="GO" id="GO:0042781">
    <property type="term" value="F:3'-tRNA processing endoribonuclease activity"/>
    <property type="evidence" value="ECO:0007669"/>
    <property type="project" value="TreeGrafter"/>
</dbReference>
<dbReference type="Gene3D" id="3.60.15.10">
    <property type="entry name" value="Ribonuclease Z/Hydroxyacylglutathione hydrolase-like"/>
    <property type="match status" value="1"/>
</dbReference>
<dbReference type="PANTHER" id="PTHR46018:SF2">
    <property type="entry name" value="ZINC PHOSPHODIESTERASE ELAC PROTEIN 1"/>
    <property type="match status" value="1"/>
</dbReference>
<dbReference type="InterPro" id="IPR001279">
    <property type="entry name" value="Metallo-B-lactamas"/>
</dbReference>
<evidence type="ECO:0000313" key="2">
    <source>
        <dbReference type="EMBL" id="ELP95083.1"/>
    </source>
</evidence>
<sequence>MESLYVLGTAAGKPTPQSNVTSTLLKLENGRQILIDCGEGILTTMIKQNIDVKNLSAIFITHLHIDHMGGLLSFLFSNVLGNCRVYLPEGGKKLVEIFEEQSKTLVTPTVEIVEFSHTDQMNKFVINEDVVVSIVTLPHGDINSHGFIFKDHKGLVVGILGDSNGRDLSMVGKVNVLIHECTFSAETYRGNVHSLPEMAARCAESVSADYLLLNHFYTLDSSLNYFLKLVEDTSKHTKARVIALHDFVTIHLADLIK</sequence>
<organism evidence="2 3">
    <name type="scientific">Entamoeba invadens IP1</name>
    <dbReference type="NCBI Taxonomy" id="370355"/>
    <lineage>
        <taxon>Eukaryota</taxon>
        <taxon>Amoebozoa</taxon>
        <taxon>Evosea</taxon>
        <taxon>Archamoebae</taxon>
        <taxon>Mastigamoebida</taxon>
        <taxon>Entamoebidae</taxon>
        <taxon>Entamoeba</taxon>
    </lineage>
</organism>
<gene>
    <name evidence="2" type="ORF">EIN_253570</name>
</gene>
<dbReference type="SMART" id="SM00849">
    <property type="entry name" value="Lactamase_B"/>
    <property type="match status" value="1"/>
</dbReference>